<evidence type="ECO:0000256" key="2">
    <source>
        <dbReference type="SAM" id="MobiDB-lite"/>
    </source>
</evidence>
<dbReference type="VEuPathDB" id="FungiDB:C7M61_001215"/>
<dbReference type="AlphaFoldDB" id="A0A2P7YZY5"/>
<proteinExistence type="predicted"/>
<name>A0A2P7YZY5_9ASCO</name>
<accession>A0A2P7YZY5</accession>
<evidence type="ECO:0000313" key="5">
    <source>
        <dbReference type="Proteomes" id="UP000241107"/>
    </source>
</evidence>
<evidence type="ECO:0000259" key="3">
    <source>
        <dbReference type="Pfam" id="PF16787"/>
    </source>
</evidence>
<dbReference type="Gene3D" id="1.10.443.20">
    <property type="entry name" value="Centromere DNA-binding protein complex CBF3 subunit, domain 2"/>
    <property type="match status" value="1"/>
</dbReference>
<feature type="region of interest" description="Disordered" evidence="2">
    <location>
        <begin position="1"/>
        <end position="35"/>
    </location>
</feature>
<dbReference type="GO" id="GO:0003677">
    <property type="term" value="F:DNA binding"/>
    <property type="evidence" value="ECO:0007669"/>
    <property type="project" value="InterPro"/>
</dbReference>
<dbReference type="InterPro" id="IPR038279">
    <property type="entry name" value="Ndc10_dom2_sf"/>
</dbReference>
<feature type="domain" description="Ndc10" evidence="3">
    <location>
        <begin position="63"/>
        <end position="332"/>
    </location>
</feature>
<dbReference type="OrthoDB" id="4016214at2759"/>
<keyword evidence="5" id="KW-1185">Reference proteome</keyword>
<feature type="coiled-coil region" evidence="1">
    <location>
        <begin position="401"/>
        <end position="443"/>
    </location>
</feature>
<evidence type="ECO:0000313" key="4">
    <source>
        <dbReference type="EMBL" id="PSK41532.1"/>
    </source>
</evidence>
<protein>
    <recommendedName>
        <fullName evidence="3">Ndc10 domain-containing protein</fullName>
    </recommendedName>
</protein>
<organism evidence="4 5">
    <name type="scientific">Candidozyma pseudohaemuli</name>
    <dbReference type="NCBI Taxonomy" id="418784"/>
    <lineage>
        <taxon>Eukaryota</taxon>
        <taxon>Fungi</taxon>
        <taxon>Dikarya</taxon>
        <taxon>Ascomycota</taxon>
        <taxon>Saccharomycotina</taxon>
        <taxon>Pichiomycetes</taxon>
        <taxon>Metschnikowiaceae</taxon>
        <taxon>Candidozyma</taxon>
    </lineage>
</organism>
<keyword evidence="1" id="KW-0175">Coiled coil</keyword>
<dbReference type="Pfam" id="PF16787">
    <property type="entry name" value="NDC10_II"/>
    <property type="match status" value="1"/>
</dbReference>
<dbReference type="InterPro" id="IPR031872">
    <property type="entry name" value="NDC10_II"/>
</dbReference>
<gene>
    <name evidence="4" type="ORF">C7M61_001215</name>
</gene>
<evidence type="ECO:0000256" key="1">
    <source>
        <dbReference type="SAM" id="Coils"/>
    </source>
</evidence>
<dbReference type="STRING" id="418784.A0A2P7YZY5"/>
<feature type="compositionally biased region" description="Basic and acidic residues" evidence="2">
    <location>
        <begin position="11"/>
        <end position="21"/>
    </location>
</feature>
<dbReference type="RefSeq" id="XP_024716231.1">
    <property type="nucleotide sequence ID" value="XM_024856632.1"/>
</dbReference>
<comment type="caution">
    <text evidence="4">The sequence shown here is derived from an EMBL/GenBank/DDBJ whole genome shotgun (WGS) entry which is preliminary data.</text>
</comment>
<sequence>MSDYSVSDNEVLEKDDTDTRQSRSTSESLRLGSSSSKSNIAPYTVLDYYELTLPLINGRCLQSLNVHSFLRTLVDFLLLHSFQLKALQKREIKLADLSLHTFGNDLQGLLIKSVLPKTTQTQYTARLRHKLVELCPIFILAMYMFARFHVPDTYGEYDLTEELLQHEQFLDYKLLNGGNKLRPLSYSQQYKASTKILKINDKFKPIHLGKILTSQYNTDPELGLVSESTMNLKCLSHSIDNIQVETLCNFAGFENEKSYSIERAKREPPASVVEQIFPFLNKHTYGQNAEFDKLFRLLDYIRKTLVQDMVEVKKRFPENLICEHAIFSSQEFCDFAGISKEQNDNFTRKSIESTPESSYTTSPELAENDILKDVEVPNSIPKKRRASNDHPFEGRKRIRHLEKMVSQMQKLQESMAREMAQFIEQQSAQIDEQTNTLKKLMSSTDGLSILLATRNPNTTAYTKQILDQNNAHLTQLNRQLAQSNSDGLSISLKWNSQVQQIGLQSSQYHEKYGEARMRVLMSTPLSEVETVDEVFSNFALWHRSLADHNISLDEWAAAHNADDRSLLDTRTALVRFLETEAAKRQVPVQVMIGKLQAKLQNQKLSMVLPDMGKQILAGGTIMLD</sequence>
<feature type="compositionally biased region" description="Low complexity" evidence="2">
    <location>
        <begin position="22"/>
        <end position="35"/>
    </location>
</feature>
<dbReference type="EMBL" id="PYFQ01000001">
    <property type="protein sequence ID" value="PSK41532.1"/>
    <property type="molecule type" value="Genomic_DNA"/>
</dbReference>
<dbReference type="GeneID" id="36564606"/>
<reference evidence="4 5" key="1">
    <citation type="submission" date="2018-03" db="EMBL/GenBank/DDBJ databases">
        <title>Candida pseudohaemulonii genome assembly and annotation.</title>
        <authorList>
            <person name="Munoz J.F."/>
            <person name="Gade L.G."/>
            <person name="Chow N.A."/>
            <person name="Litvintseva A.P."/>
            <person name="Loparev V.N."/>
            <person name="Cuomo C.A."/>
        </authorList>
    </citation>
    <scope>NUCLEOTIDE SEQUENCE [LARGE SCALE GENOMIC DNA]</scope>
    <source>
        <strain evidence="4 5">B12108</strain>
    </source>
</reference>
<dbReference type="Proteomes" id="UP000241107">
    <property type="component" value="Unassembled WGS sequence"/>
</dbReference>